<name>A0A8X7N873_9BASI</name>
<feature type="compositionally biased region" description="Polar residues" evidence="1">
    <location>
        <begin position="248"/>
        <end position="276"/>
    </location>
</feature>
<evidence type="ECO:0000256" key="1">
    <source>
        <dbReference type="SAM" id="MobiDB-lite"/>
    </source>
</evidence>
<dbReference type="Proteomes" id="UP000078113">
    <property type="component" value="Unassembled WGS sequence"/>
</dbReference>
<feature type="transmembrane region" description="Helical" evidence="2">
    <location>
        <begin position="63"/>
        <end position="83"/>
    </location>
</feature>
<keyword evidence="4" id="KW-1185">Reference proteome</keyword>
<comment type="caution">
    <text evidence="3">The sequence shown here is derived from an EMBL/GenBank/DDBJ whole genome shotgun (WGS) entry which is preliminary data.</text>
</comment>
<feature type="compositionally biased region" description="Low complexity" evidence="1">
    <location>
        <begin position="394"/>
        <end position="404"/>
    </location>
</feature>
<dbReference type="AlphaFoldDB" id="A0A8X7N873"/>
<feature type="region of interest" description="Disordered" evidence="1">
    <location>
        <begin position="648"/>
        <end position="717"/>
    </location>
</feature>
<feature type="compositionally biased region" description="Low complexity" evidence="1">
    <location>
        <begin position="529"/>
        <end position="539"/>
    </location>
</feature>
<reference evidence="3" key="2">
    <citation type="journal article" date="2019" name="IMA Fungus">
        <title>Genome sequencing and comparison of five Tilletia species to identify candidate genes for the detection of regulated species infecting wheat.</title>
        <authorList>
            <person name="Nguyen H.D.T."/>
            <person name="Sultana T."/>
            <person name="Kesanakurti P."/>
            <person name="Hambleton S."/>
        </authorList>
    </citation>
    <scope>NUCLEOTIDE SEQUENCE</scope>
    <source>
        <strain evidence="3">DAOMC 236422</strain>
    </source>
</reference>
<feature type="compositionally biased region" description="Low complexity" evidence="1">
    <location>
        <begin position="9"/>
        <end position="30"/>
    </location>
</feature>
<feature type="compositionally biased region" description="Low complexity" evidence="1">
    <location>
        <begin position="277"/>
        <end position="289"/>
    </location>
</feature>
<accession>A0A8X7N873</accession>
<feature type="region of interest" description="Disordered" evidence="1">
    <location>
        <begin position="382"/>
        <end position="434"/>
    </location>
</feature>
<dbReference type="EMBL" id="LWDG02000118">
    <property type="protein sequence ID" value="KAE8268966.1"/>
    <property type="molecule type" value="Genomic_DNA"/>
</dbReference>
<feature type="compositionally biased region" description="Low complexity" evidence="1">
    <location>
        <begin position="478"/>
        <end position="493"/>
    </location>
</feature>
<evidence type="ECO:0000313" key="4">
    <source>
        <dbReference type="Proteomes" id="UP000078113"/>
    </source>
</evidence>
<organism evidence="3 4">
    <name type="scientific">Tilletia walkeri</name>
    <dbReference type="NCBI Taxonomy" id="117179"/>
    <lineage>
        <taxon>Eukaryota</taxon>
        <taxon>Fungi</taxon>
        <taxon>Dikarya</taxon>
        <taxon>Basidiomycota</taxon>
        <taxon>Ustilaginomycotina</taxon>
        <taxon>Exobasidiomycetes</taxon>
        <taxon>Tilletiales</taxon>
        <taxon>Tilletiaceae</taxon>
        <taxon>Tilletia</taxon>
    </lineage>
</organism>
<gene>
    <name evidence="3" type="ORF">A4X09_0g3362</name>
</gene>
<feature type="region of interest" description="Disordered" evidence="1">
    <location>
        <begin position="452"/>
        <end position="626"/>
    </location>
</feature>
<keyword evidence="2" id="KW-1133">Transmembrane helix</keyword>
<reference evidence="3" key="1">
    <citation type="submission" date="2016-04" db="EMBL/GenBank/DDBJ databases">
        <authorList>
            <person name="Nguyen H.D."/>
            <person name="Samba Siva P."/>
            <person name="Cullis J."/>
            <person name="Levesque C.A."/>
            <person name="Hambleton S."/>
        </authorList>
    </citation>
    <scope>NUCLEOTIDE SEQUENCE</scope>
    <source>
        <strain evidence="3">DAOMC 236422</strain>
    </source>
</reference>
<feature type="compositionally biased region" description="Polar residues" evidence="1">
    <location>
        <begin position="588"/>
        <end position="605"/>
    </location>
</feature>
<feature type="region of interest" description="Disordered" evidence="1">
    <location>
        <begin position="243"/>
        <end position="333"/>
    </location>
</feature>
<keyword evidence="2" id="KW-0812">Transmembrane</keyword>
<evidence type="ECO:0000256" key="2">
    <source>
        <dbReference type="SAM" id="Phobius"/>
    </source>
</evidence>
<evidence type="ECO:0000313" key="3">
    <source>
        <dbReference type="EMBL" id="KAE8268966.1"/>
    </source>
</evidence>
<protein>
    <submittedName>
        <fullName evidence="3">Uncharacterized protein</fullName>
    </submittedName>
</protein>
<sequence>MAAVQEPRSAAGAGSSASPRIGAGAGSSAGTTDLSRSRSSGASARRRSKSRSRTTSSSSSTPAFLIIALLGALFAIGVLAILIGPELYAFYYYHHAEGALRPPSFAAFLSMRMHERALSSSSSSSSTRRFLVATRSRIFASQWAAEVRKQWSQSILASLPSAWAIPGIDTKFQRSRNLTWIDHIKLLIISPHTHLPWPLSLMPGLFRLAAALSLMPIALIGVADFAGYAVFRTLGLQRRRVRIKRTASPDSKSMAKQHSAMRQATAQRQNSAQSSNTTPTPAPTVKKTPSVARGGTTTPTSQRGGPYPIPFPRPGSGPVSPQPGEAGGAPLLTPGAYDAAMLLRHRARSRSTSGTESADAEAEWARTGGSFARVSAVREAAKRAQDEAQSQGIPPLTLLPMTPTSEQPPAISSSTAQPAISPGPSHASLVSPPASPRTRFFRLRLPGVIGQEGALGMGDLTDFDDSGPESGTSSPVHSFSRASSISSAQGQSFVASLSPSARPRQHRPRIGGFTPLATPSEEDALRPYTTAQQQRQAATLGGAVASAHTSDGDSEDAGDADADGSNASNNPRKHGQITNSAAFPLGSEVNSNSKGGRTTMRSQQADLPHQPPSAPTSPSVRKAMLPDPNMLTKTLRSIANVAKLALTPGPMDPDAARLSTTASSGVHDEDGVEVVSEGEEADSAGNLLGLQPKASDQMKQQREQPRPRRTSLFGDEEINSTYSGAGLIAARSADLEV</sequence>
<feature type="compositionally biased region" description="Polar residues" evidence="1">
    <location>
        <begin position="405"/>
        <end position="418"/>
    </location>
</feature>
<feature type="compositionally biased region" description="Acidic residues" evidence="1">
    <location>
        <begin position="670"/>
        <end position="682"/>
    </location>
</feature>
<proteinExistence type="predicted"/>
<feature type="compositionally biased region" description="Acidic residues" evidence="1">
    <location>
        <begin position="552"/>
        <end position="562"/>
    </location>
</feature>
<feature type="region of interest" description="Disordered" evidence="1">
    <location>
        <begin position="1"/>
        <end position="58"/>
    </location>
</feature>
<keyword evidence="2" id="KW-0472">Membrane</keyword>